<sequence>MSGSGGTFNLLHQLRFPSTRLHAGRGRPPLPSREASLCILLGRVAHSCRRLRLLKRREFPPHSEKPSTMPKMVGAFQNLPMVMPSDDILSSAKRKARRVTPSKGKGLYCKYCKEGENKGAKHLDALMKEIAVPLRLYLANFPRNICYIPMNVLGRVDSLRKKILSVGKEHAALCAQSSTKREAEERLSESVHRGEELEDAFHLQRHAVEDLLKIAKLITGLTGLHEFK</sequence>
<accession>A0ABN7ECJ2</accession>
<gene>
    <name evidence="2" type="ORF">SI7747_UN021400</name>
</gene>
<dbReference type="Pfam" id="PF17835">
    <property type="entry name" value="NOG1_N"/>
    <property type="match status" value="2"/>
</dbReference>
<protein>
    <recommendedName>
        <fullName evidence="1">NOG1 N-terminal helical domain-containing protein</fullName>
    </recommendedName>
</protein>
<dbReference type="InterPro" id="IPR041623">
    <property type="entry name" value="NOG1_N"/>
</dbReference>
<comment type="caution">
    <text evidence="2">The sequence shown here is derived from an EMBL/GenBank/DDBJ whole genome shotgun (WGS) entry which is preliminary data.</text>
</comment>
<feature type="domain" description="NOG1 N-terminal helical" evidence="1">
    <location>
        <begin position="152"/>
        <end position="216"/>
    </location>
</feature>
<dbReference type="Proteomes" id="UP001189122">
    <property type="component" value="Unassembled WGS sequence"/>
</dbReference>
<keyword evidence="3" id="KW-1185">Reference proteome</keyword>
<proteinExistence type="predicted"/>
<name>A0ABN7ECJ2_SPIIN</name>
<dbReference type="EMBL" id="CACRZD030000209">
    <property type="protein sequence ID" value="CAA6675058.1"/>
    <property type="molecule type" value="Genomic_DNA"/>
</dbReference>
<feature type="domain" description="NOG1 N-terminal helical" evidence="1">
    <location>
        <begin position="76"/>
        <end position="143"/>
    </location>
</feature>
<dbReference type="Gene3D" id="1.20.120.1190">
    <property type="match status" value="1"/>
</dbReference>
<evidence type="ECO:0000259" key="1">
    <source>
        <dbReference type="Pfam" id="PF17835"/>
    </source>
</evidence>
<reference evidence="3" key="1">
    <citation type="journal article" date="2020" name="Sci. Rep.">
        <title>Chromosome-scale genome assembly for the duckweed Spirodela intermedia, integrating cytogenetic maps, PacBio and Oxford Nanopore libraries.</title>
        <authorList>
            <person name="Hoang P.T.N."/>
            <person name="Fiebig A."/>
            <person name="Novak P."/>
            <person name="Macas J."/>
            <person name="Cao H.X."/>
            <person name="Stepanenko A."/>
            <person name="Chen G."/>
            <person name="Borisjuk N."/>
            <person name="Scholz U."/>
            <person name="Schubert I."/>
        </authorList>
    </citation>
    <scope>NUCLEOTIDE SEQUENCE [LARGE SCALE GENOMIC DNA]</scope>
</reference>
<dbReference type="PANTHER" id="PTHR45759">
    <property type="entry name" value="NUCLEOLAR GTP-BINDING PROTEIN 1"/>
    <property type="match status" value="1"/>
</dbReference>
<organism evidence="2 3">
    <name type="scientific">Spirodela intermedia</name>
    <name type="common">Intermediate duckweed</name>
    <dbReference type="NCBI Taxonomy" id="51605"/>
    <lineage>
        <taxon>Eukaryota</taxon>
        <taxon>Viridiplantae</taxon>
        <taxon>Streptophyta</taxon>
        <taxon>Embryophyta</taxon>
        <taxon>Tracheophyta</taxon>
        <taxon>Spermatophyta</taxon>
        <taxon>Magnoliopsida</taxon>
        <taxon>Liliopsida</taxon>
        <taxon>Araceae</taxon>
        <taxon>Lemnoideae</taxon>
        <taxon>Spirodela</taxon>
    </lineage>
</organism>
<evidence type="ECO:0000313" key="2">
    <source>
        <dbReference type="EMBL" id="CAA6675058.1"/>
    </source>
</evidence>
<evidence type="ECO:0000313" key="3">
    <source>
        <dbReference type="Proteomes" id="UP001189122"/>
    </source>
</evidence>